<sequence>MRTTRALAALGAAGALLVVTAPSAGAWDASTISVDPTVAGRGTHVAVNVVAPECSGGGTVYSSAFEHGSAPLSGTSNGGHANPKISHTASFGRHDVTVHCRGSQVTKAQALTVIGPAHGGTGGSVNAGATSTDIAIGTGLVAAAVAGGGMFWLRRRGESKA</sequence>
<keyword evidence="1" id="KW-1133">Transmembrane helix</keyword>
<protein>
    <recommendedName>
        <fullName evidence="5">Integral membrane protein</fullName>
    </recommendedName>
</protein>
<feature type="signal peptide" evidence="2">
    <location>
        <begin position="1"/>
        <end position="26"/>
    </location>
</feature>
<evidence type="ECO:0000313" key="4">
    <source>
        <dbReference type="Proteomes" id="UP000642284"/>
    </source>
</evidence>
<keyword evidence="4" id="KW-1185">Reference proteome</keyword>
<comment type="caution">
    <text evidence="3">The sequence shown here is derived from an EMBL/GenBank/DDBJ whole genome shotgun (WGS) entry which is preliminary data.</text>
</comment>
<dbReference type="EMBL" id="JACTVJ010000006">
    <property type="protein sequence ID" value="MBC9713817.1"/>
    <property type="molecule type" value="Genomic_DNA"/>
</dbReference>
<evidence type="ECO:0000313" key="3">
    <source>
        <dbReference type="EMBL" id="MBC9713817.1"/>
    </source>
</evidence>
<evidence type="ECO:0008006" key="5">
    <source>
        <dbReference type="Google" id="ProtNLM"/>
    </source>
</evidence>
<keyword evidence="1" id="KW-0812">Transmembrane</keyword>
<evidence type="ECO:0000256" key="2">
    <source>
        <dbReference type="SAM" id="SignalP"/>
    </source>
</evidence>
<gene>
    <name evidence="3" type="ORF">H9Y04_14695</name>
</gene>
<keyword evidence="1" id="KW-0472">Membrane</keyword>
<keyword evidence="2" id="KW-0732">Signal</keyword>
<organism evidence="3 4">
    <name type="scientific">Streptomyces polyasparticus</name>
    <dbReference type="NCBI Taxonomy" id="2767826"/>
    <lineage>
        <taxon>Bacteria</taxon>
        <taxon>Bacillati</taxon>
        <taxon>Actinomycetota</taxon>
        <taxon>Actinomycetes</taxon>
        <taxon>Kitasatosporales</taxon>
        <taxon>Streptomycetaceae</taxon>
        <taxon>Streptomyces</taxon>
    </lineage>
</organism>
<proteinExistence type="predicted"/>
<dbReference type="RefSeq" id="WP_187814255.1">
    <property type="nucleotide sequence ID" value="NZ_JACTVJ010000006.1"/>
</dbReference>
<feature type="chain" id="PRO_5047445334" description="Integral membrane protein" evidence="2">
    <location>
        <begin position="27"/>
        <end position="161"/>
    </location>
</feature>
<name>A0ABR7SGU0_9ACTN</name>
<feature type="transmembrane region" description="Helical" evidence="1">
    <location>
        <begin position="134"/>
        <end position="153"/>
    </location>
</feature>
<evidence type="ECO:0000256" key="1">
    <source>
        <dbReference type="SAM" id="Phobius"/>
    </source>
</evidence>
<accession>A0ABR7SGU0</accession>
<reference evidence="3 4" key="1">
    <citation type="submission" date="2020-08" db="EMBL/GenBank/DDBJ databases">
        <title>Genemic of Streptomyces polyaspartic.</title>
        <authorList>
            <person name="Liu W."/>
        </authorList>
    </citation>
    <scope>NUCLEOTIDE SEQUENCE [LARGE SCALE GENOMIC DNA]</scope>
    <source>
        <strain evidence="3 4">TRM66268-LWL</strain>
    </source>
</reference>
<dbReference type="Proteomes" id="UP000642284">
    <property type="component" value="Unassembled WGS sequence"/>
</dbReference>